<dbReference type="Proteomes" id="UP000479190">
    <property type="component" value="Unassembled WGS sequence"/>
</dbReference>
<gene>
    <name evidence="1" type="ORF">TBRA_LOCUS225</name>
</gene>
<reference evidence="1 2" key="1">
    <citation type="submission" date="2020-02" db="EMBL/GenBank/DDBJ databases">
        <authorList>
            <person name="Ferguson B K."/>
        </authorList>
    </citation>
    <scope>NUCLEOTIDE SEQUENCE [LARGE SCALE GENOMIC DNA]</scope>
</reference>
<evidence type="ECO:0000313" key="1">
    <source>
        <dbReference type="EMBL" id="CAB0027995.1"/>
    </source>
</evidence>
<dbReference type="AlphaFoldDB" id="A0A6H5HS25"/>
<evidence type="ECO:0000313" key="2">
    <source>
        <dbReference type="Proteomes" id="UP000479190"/>
    </source>
</evidence>
<protein>
    <submittedName>
        <fullName evidence="1">Uncharacterized protein</fullName>
    </submittedName>
</protein>
<dbReference type="EMBL" id="CADCXV010000052">
    <property type="protein sequence ID" value="CAB0027995.1"/>
    <property type="molecule type" value="Genomic_DNA"/>
</dbReference>
<keyword evidence="2" id="KW-1185">Reference proteome</keyword>
<name>A0A6H5HS25_9HYME</name>
<proteinExistence type="predicted"/>
<sequence>METTRGVTWTTYHLWSGLQEPLGRGTRRPWKAANGVVHKRLLRGQFTEKVQIARPHSTRPFSWDLCCEPRDFSTIGSFRSKHPPLLLQSQSFSARICAWGARRPALRAKKKKGQNVTAQAQQHLCSCYHEHNLN</sequence>
<accession>A0A6H5HS25</accession>
<organism evidence="1 2">
    <name type="scientific">Trichogramma brassicae</name>
    <dbReference type="NCBI Taxonomy" id="86971"/>
    <lineage>
        <taxon>Eukaryota</taxon>
        <taxon>Metazoa</taxon>
        <taxon>Ecdysozoa</taxon>
        <taxon>Arthropoda</taxon>
        <taxon>Hexapoda</taxon>
        <taxon>Insecta</taxon>
        <taxon>Pterygota</taxon>
        <taxon>Neoptera</taxon>
        <taxon>Endopterygota</taxon>
        <taxon>Hymenoptera</taxon>
        <taxon>Apocrita</taxon>
        <taxon>Proctotrupomorpha</taxon>
        <taxon>Chalcidoidea</taxon>
        <taxon>Trichogrammatidae</taxon>
        <taxon>Trichogramma</taxon>
    </lineage>
</organism>